<keyword evidence="5" id="KW-1185">Reference proteome</keyword>
<accession>E0UHA1</accession>
<organism evidence="4 5">
    <name type="scientific">Gloeothece verrucosa (strain PCC 7822)</name>
    <name type="common">Cyanothece sp. (strain PCC 7822)</name>
    <dbReference type="NCBI Taxonomy" id="497965"/>
    <lineage>
        <taxon>Bacteria</taxon>
        <taxon>Bacillati</taxon>
        <taxon>Cyanobacteriota</taxon>
        <taxon>Cyanophyceae</taxon>
        <taxon>Oscillatoriophycideae</taxon>
        <taxon>Chroococcales</taxon>
        <taxon>Aphanothecaceae</taxon>
        <taxon>Gloeothece</taxon>
        <taxon>Gloeothece verrucosa</taxon>
    </lineage>
</organism>
<dbReference type="SUPFAM" id="SSF52540">
    <property type="entry name" value="P-loop containing nucleoside triphosphate hydrolases"/>
    <property type="match status" value="1"/>
</dbReference>
<dbReference type="RefSeq" id="WP_013324853.1">
    <property type="nucleotide sequence ID" value="NC_014501.1"/>
</dbReference>
<dbReference type="KEGG" id="cyj:Cyan7822_4924"/>
<dbReference type="InterPro" id="IPR027417">
    <property type="entry name" value="P-loop_NTPase"/>
</dbReference>
<dbReference type="GO" id="GO:0008146">
    <property type="term" value="F:sulfotransferase activity"/>
    <property type="evidence" value="ECO:0007669"/>
    <property type="project" value="InterPro"/>
</dbReference>
<dbReference type="Proteomes" id="UP000008206">
    <property type="component" value="Chromosome"/>
</dbReference>
<evidence type="ECO:0000313" key="4">
    <source>
        <dbReference type="EMBL" id="ADN16815.1"/>
    </source>
</evidence>
<dbReference type="STRING" id="497965.Cyan7822_4924"/>
<evidence type="ECO:0000313" key="5">
    <source>
        <dbReference type="Proteomes" id="UP000008206"/>
    </source>
</evidence>
<reference evidence="5" key="1">
    <citation type="journal article" date="2011" name="MBio">
        <title>Novel metabolic attributes of the genus Cyanothece, comprising a group of unicellular nitrogen-fixing Cyanobacteria.</title>
        <authorList>
            <person name="Bandyopadhyay A."/>
            <person name="Elvitigala T."/>
            <person name="Welsh E."/>
            <person name="Stockel J."/>
            <person name="Liberton M."/>
            <person name="Min H."/>
            <person name="Sherman L.A."/>
            <person name="Pakrasi H.B."/>
        </authorList>
    </citation>
    <scope>NUCLEOTIDE SEQUENCE [LARGE SCALE GENOMIC DNA]</scope>
    <source>
        <strain evidence="5">PCC 7822</strain>
    </source>
</reference>
<feature type="domain" description="Sulfotransferase" evidence="3">
    <location>
        <begin position="15"/>
        <end position="192"/>
    </location>
</feature>
<dbReference type="EMBL" id="CP002198">
    <property type="protein sequence ID" value="ADN16815.1"/>
    <property type="molecule type" value="Genomic_DNA"/>
</dbReference>
<name>E0UHA1_GLOV7</name>
<dbReference type="AlphaFoldDB" id="E0UHA1"/>
<dbReference type="Gene3D" id="3.40.50.300">
    <property type="entry name" value="P-loop containing nucleotide triphosphate hydrolases"/>
    <property type="match status" value="1"/>
</dbReference>
<sequence length="298" mass="35180">MSHLLQKNQSMRLPSFLIIGAAKSGTTTLYHYLSQHPNIYMPYRKEPAFFAVDEKYAQGLEWYASLFNDAKPDQICGEASTDYTKFPQYPETAARIAQTLPEVKMIYIMRNPVDRAYAYYMHWGRQLGYKETFEERMKQTNIYLDASYYIMQIEQYLQFFPKESFRFLLMDDLIQQPAKSLQEICQFIGVSHDIDLMSNMGIVANSGKKILQYKIRNQITAPLRKIPGFTSLSSLVPQQGREWIYKQLKNFSYGKNIEEFYTPKPMLPETRQYLLEKFKEPNQKLAEFINRDLSHWSY</sequence>
<dbReference type="PANTHER" id="PTHR10605:SF56">
    <property type="entry name" value="BIFUNCTIONAL HEPARAN SULFATE N-DEACETYLASE_N-SULFOTRANSFERASE"/>
    <property type="match status" value="1"/>
</dbReference>
<dbReference type="HOGENOM" id="CLU_017703_1_1_3"/>
<gene>
    <name evidence="4" type="ordered locus">Cyan7822_4924</name>
</gene>
<dbReference type="eggNOG" id="COG4424">
    <property type="taxonomic scope" value="Bacteria"/>
</dbReference>
<keyword evidence="1 4" id="KW-0808">Transferase</keyword>
<evidence type="ECO:0000256" key="2">
    <source>
        <dbReference type="ARBA" id="ARBA00023180"/>
    </source>
</evidence>
<dbReference type="InterPro" id="IPR000863">
    <property type="entry name" value="Sulfotransferase_dom"/>
</dbReference>
<keyword evidence="2" id="KW-0325">Glycoprotein</keyword>
<dbReference type="PANTHER" id="PTHR10605">
    <property type="entry name" value="HEPARAN SULFATE SULFOTRANSFERASE"/>
    <property type="match status" value="1"/>
</dbReference>
<evidence type="ECO:0000256" key="1">
    <source>
        <dbReference type="ARBA" id="ARBA00022679"/>
    </source>
</evidence>
<proteinExistence type="predicted"/>
<dbReference type="Pfam" id="PF00685">
    <property type="entry name" value="Sulfotransfer_1"/>
    <property type="match status" value="1"/>
</dbReference>
<evidence type="ECO:0000259" key="3">
    <source>
        <dbReference type="Pfam" id="PF00685"/>
    </source>
</evidence>
<dbReference type="InterPro" id="IPR037359">
    <property type="entry name" value="NST/OST"/>
</dbReference>
<protein>
    <submittedName>
        <fullName evidence="4">Sulfotransferase</fullName>
    </submittedName>
</protein>